<name>A0A834SMG1_9FABA</name>
<organism evidence="2 3">
    <name type="scientific">Senna tora</name>
    <dbReference type="NCBI Taxonomy" id="362788"/>
    <lineage>
        <taxon>Eukaryota</taxon>
        <taxon>Viridiplantae</taxon>
        <taxon>Streptophyta</taxon>
        <taxon>Embryophyta</taxon>
        <taxon>Tracheophyta</taxon>
        <taxon>Spermatophyta</taxon>
        <taxon>Magnoliopsida</taxon>
        <taxon>eudicotyledons</taxon>
        <taxon>Gunneridae</taxon>
        <taxon>Pentapetalae</taxon>
        <taxon>rosids</taxon>
        <taxon>fabids</taxon>
        <taxon>Fabales</taxon>
        <taxon>Fabaceae</taxon>
        <taxon>Caesalpinioideae</taxon>
        <taxon>Cassia clade</taxon>
        <taxon>Senna</taxon>
    </lineage>
</organism>
<proteinExistence type="predicted"/>
<dbReference type="AlphaFoldDB" id="A0A834SMG1"/>
<sequence length="23" mass="2426">MEGKSNNHLQAQMNGAASSANHQ</sequence>
<reference evidence="2" key="1">
    <citation type="submission" date="2020-09" db="EMBL/GenBank/DDBJ databases">
        <title>Genome-Enabled Discovery of Anthraquinone Biosynthesis in Senna tora.</title>
        <authorList>
            <person name="Kang S.-H."/>
            <person name="Pandey R.P."/>
            <person name="Lee C.-M."/>
            <person name="Sim J.-S."/>
            <person name="Jeong J.-T."/>
            <person name="Choi B.-S."/>
            <person name="Jung M."/>
            <person name="Ginzburg D."/>
            <person name="Zhao K."/>
            <person name="Won S.Y."/>
            <person name="Oh T.-J."/>
            <person name="Yu Y."/>
            <person name="Kim N.-H."/>
            <person name="Lee O.R."/>
            <person name="Lee T.-H."/>
            <person name="Bashyal P."/>
            <person name="Kim T.-S."/>
            <person name="Lee W.-H."/>
            <person name="Kawkins C."/>
            <person name="Kim C.-K."/>
            <person name="Kim J.S."/>
            <person name="Ahn B.O."/>
            <person name="Rhee S.Y."/>
            <person name="Sohng J.K."/>
        </authorList>
    </citation>
    <scope>NUCLEOTIDE SEQUENCE</scope>
    <source>
        <tissue evidence="2">Leaf</tissue>
    </source>
</reference>
<accession>A0A834SMG1</accession>
<evidence type="ECO:0000313" key="3">
    <source>
        <dbReference type="Proteomes" id="UP000634136"/>
    </source>
</evidence>
<keyword evidence="3" id="KW-1185">Reference proteome</keyword>
<evidence type="ECO:0000313" key="2">
    <source>
        <dbReference type="EMBL" id="KAF7807250.1"/>
    </source>
</evidence>
<feature type="region of interest" description="Disordered" evidence="1">
    <location>
        <begin position="1"/>
        <end position="23"/>
    </location>
</feature>
<gene>
    <name evidence="2" type="ORF">G2W53_039411</name>
</gene>
<comment type="caution">
    <text evidence="2">The sequence shown here is derived from an EMBL/GenBank/DDBJ whole genome shotgun (WGS) entry which is preliminary data.</text>
</comment>
<dbReference type="EMBL" id="JAAIUW010000012">
    <property type="protein sequence ID" value="KAF7807250.1"/>
    <property type="molecule type" value="Genomic_DNA"/>
</dbReference>
<protein>
    <submittedName>
        <fullName evidence="2">Uncharacterized protein</fullName>
    </submittedName>
</protein>
<evidence type="ECO:0000256" key="1">
    <source>
        <dbReference type="SAM" id="MobiDB-lite"/>
    </source>
</evidence>
<dbReference type="Proteomes" id="UP000634136">
    <property type="component" value="Unassembled WGS sequence"/>
</dbReference>